<dbReference type="InterPro" id="IPR011990">
    <property type="entry name" value="TPR-like_helical_dom_sf"/>
</dbReference>
<feature type="repeat" description="TPR" evidence="1">
    <location>
        <begin position="51"/>
        <end position="84"/>
    </location>
</feature>
<dbReference type="SMART" id="SM00028">
    <property type="entry name" value="TPR"/>
    <property type="match status" value="2"/>
</dbReference>
<evidence type="ECO:0000313" key="3">
    <source>
        <dbReference type="EMBL" id="NYF80235.1"/>
    </source>
</evidence>
<comment type="caution">
    <text evidence="3">The sequence shown here is derived from an EMBL/GenBank/DDBJ whole genome shotgun (WGS) entry which is preliminary data.</text>
</comment>
<feature type="chain" id="PRO_5031553883" evidence="2">
    <location>
        <begin position="20"/>
        <end position="549"/>
    </location>
</feature>
<name>A0A7Y9PI87_9BACT</name>
<dbReference type="InterPro" id="IPR019734">
    <property type="entry name" value="TPR_rpt"/>
</dbReference>
<proteinExistence type="predicted"/>
<sequence>MNSCTSLLLLCFSSILCVAQMQMPAPDSRPVPLMSGLGNSHHAIRTNKPEAQRYFNQGMNYLFAFNHDEARRSFQKAADIDPQAAMPLWGIALAVGPNYNDIDIGHAREQQSLVAITKARQLAADGPALEKDYIDALATRFAQDANHDLHLEGQRYSKAMANLVARHPDDLDAATLYAESLMDLHPWQLWSADGKPAEDTQEIVSTLQGVLLRDPDHVGANHFLIHAVEASPDPSIALPSAIRLETLAPAAGHLVHMPAHIYQRVGDFNGSALANEHAVQVDRTYFRIQHLQHVANMYDSMYYTHNMHFLASACSMEGNRTCAENAAAQLVEHVTPEVPQSRGMEWYLPTQPWMLVRFDQWQTILHTPLPPPSLPMLNAMWHYARGSAFTALNKPEQAAIERADLAGTIQNLRPDVPPDFNNSAHAALALALTVLDARILEARGEKTKAILLWKEAVQSLDRFAYNEPSDWYYPVRESLGGALLRDNQPVEAEAVFRRDLELNPRNGRSLFGLWQSLLMQKRGADAALVKSQFDAAWSHSTIELHLSNL</sequence>
<keyword evidence="1" id="KW-0802">TPR repeat</keyword>
<evidence type="ECO:0000313" key="4">
    <source>
        <dbReference type="Proteomes" id="UP000589520"/>
    </source>
</evidence>
<dbReference type="PANTHER" id="PTHR45588">
    <property type="entry name" value="TPR DOMAIN-CONTAINING PROTEIN"/>
    <property type="match status" value="1"/>
</dbReference>
<evidence type="ECO:0000256" key="1">
    <source>
        <dbReference type="PROSITE-ProRule" id="PRU00339"/>
    </source>
</evidence>
<keyword evidence="4" id="KW-1185">Reference proteome</keyword>
<dbReference type="Proteomes" id="UP000589520">
    <property type="component" value="Unassembled WGS sequence"/>
</dbReference>
<keyword evidence="2" id="KW-0732">Signal</keyword>
<evidence type="ECO:0000256" key="2">
    <source>
        <dbReference type="SAM" id="SignalP"/>
    </source>
</evidence>
<dbReference type="PROSITE" id="PS50005">
    <property type="entry name" value="TPR"/>
    <property type="match status" value="1"/>
</dbReference>
<dbReference type="PANTHER" id="PTHR45588:SF1">
    <property type="entry name" value="WW DOMAIN-CONTAINING PROTEIN"/>
    <property type="match status" value="1"/>
</dbReference>
<accession>A0A7Y9PI87</accession>
<feature type="signal peptide" evidence="2">
    <location>
        <begin position="1"/>
        <end position="19"/>
    </location>
</feature>
<dbReference type="RefSeq" id="WP_179491491.1">
    <property type="nucleotide sequence ID" value="NZ_JACCCW010000002.1"/>
</dbReference>
<gene>
    <name evidence="3" type="ORF">HDF17_002555</name>
</gene>
<reference evidence="3 4" key="1">
    <citation type="submission" date="2020-07" db="EMBL/GenBank/DDBJ databases">
        <title>Genomic Encyclopedia of Type Strains, Phase IV (KMG-V): Genome sequencing to study the core and pangenomes of soil and plant-associated prokaryotes.</title>
        <authorList>
            <person name="Whitman W."/>
        </authorList>
    </citation>
    <scope>NUCLEOTIDE SEQUENCE [LARGE SCALE GENOMIC DNA]</scope>
    <source>
        <strain evidence="3 4">X4EP2</strain>
    </source>
</reference>
<dbReference type="SUPFAM" id="SSF48452">
    <property type="entry name" value="TPR-like"/>
    <property type="match status" value="2"/>
</dbReference>
<dbReference type="EMBL" id="JACCCW010000002">
    <property type="protein sequence ID" value="NYF80235.1"/>
    <property type="molecule type" value="Genomic_DNA"/>
</dbReference>
<dbReference type="Gene3D" id="1.25.40.10">
    <property type="entry name" value="Tetratricopeptide repeat domain"/>
    <property type="match status" value="2"/>
</dbReference>
<protein>
    <submittedName>
        <fullName evidence="3">Tetratricopeptide (TPR) repeat protein</fullName>
    </submittedName>
</protein>
<dbReference type="AlphaFoldDB" id="A0A7Y9PI87"/>
<organism evidence="3 4">
    <name type="scientific">Granulicella arctica</name>
    <dbReference type="NCBI Taxonomy" id="940613"/>
    <lineage>
        <taxon>Bacteria</taxon>
        <taxon>Pseudomonadati</taxon>
        <taxon>Acidobacteriota</taxon>
        <taxon>Terriglobia</taxon>
        <taxon>Terriglobales</taxon>
        <taxon>Acidobacteriaceae</taxon>
        <taxon>Granulicella</taxon>
    </lineage>
</organism>